<dbReference type="PANTHER" id="PTHR22930:SF269">
    <property type="entry name" value="NUCLEASE HARBI1-LIKE PROTEIN"/>
    <property type="match status" value="1"/>
</dbReference>
<organism evidence="9 10">
    <name type="scientific">Acanthoscelides obtectus</name>
    <name type="common">Bean weevil</name>
    <name type="synonym">Bruchus obtectus</name>
    <dbReference type="NCBI Taxonomy" id="200917"/>
    <lineage>
        <taxon>Eukaryota</taxon>
        <taxon>Metazoa</taxon>
        <taxon>Ecdysozoa</taxon>
        <taxon>Arthropoda</taxon>
        <taxon>Hexapoda</taxon>
        <taxon>Insecta</taxon>
        <taxon>Pterygota</taxon>
        <taxon>Neoptera</taxon>
        <taxon>Endopterygota</taxon>
        <taxon>Coleoptera</taxon>
        <taxon>Polyphaga</taxon>
        <taxon>Cucujiformia</taxon>
        <taxon>Chrysomeloidea</taxon>
        <taxon>Chrysomelidae</taxon>
        <taxon>Bruchinae</taxon>
        <taxon>Bruchini</taxon>
        <taxon>Acanthoscelides</taxon>
    </lineage>
</organism>
<proteinExistence type="inferred from homology"/>
<reference evidence="9" key="1">
    <citation type="submission" date="2022-03" db="EMBL/GenBank/DDBJ databases">
        <authorList>
            <person name="Sayadi A."/>
        </authorList>
    </citation>
    <scope>NUCLEOTIDE SEQUENCE</scope>
</reference>
<dbReference type="GO" id="GO:0016787">
    <property type="term" value="F:hydrolase activity"/>
    <property type="evidence" value="ECO:0007669"/>
    <property type="project" value="UniProtKB-KW"/>
</dbReference>
<accession>A0A9P0PYA9</accession>
<dbReference type="GO" id="GO:0004518">
    <property type="term" value="F:nuclease activity"/>
    <property type="evidence" value="ECO:0007669"/>
    <property type="project" value="UniProtKB-KW"/>
</dbReference>
<name>A0A9P0PYA9_ACAOB</name>
<dbReference type="OrthoDB" id="6580874at2759"/>
<dbReference type="PANTHER" id="PTHR22930">
    <property type="match status" value="1"/>
</dbReference>
<keyword evidence="6" id="KW-0378">Hydrolase</keyword>
<dbReference type="InterPro" id="IPR045249">
    <property type="entry name" value="HARBI1-like"/>
</dbReference>
<evidence type="ECO:0000256" key="1">
    <source>
        <dbReference type="ARBA" id="ARBA00001968"/>
    </source>
</evidence>
<dbReference type="EMBL" id="CAKOFQ010007531">
    <property type="protein sequence ID" value="CAH2003131.1"/>
    <property type="molecule type" value="Genomic_DNA"/>
</dbReference>
<keyword evidence="10" id="KW-1185">Reference proteome</keyword>
<dbReference type="InterPro" id="IPR027806">
    <property type="entry name" value="HARBI1_dom"/>
</dbReference>
<sequence>MVVDIGNYGLHSDSAIFENSVFYQQFVHDKIILPPKPLPGTEVSVPHVFVGDEGFPLQTYLMRPYPKSGVINNVRKKTFNRQLSRARRVVENAFGILAMKWRLFLRPIETDEGTADWIMKAACCLHNYIITKIGNRESVIETDEQVEPIRALAATTPTNRRSNAVAFEVREHFADYFSK</sequence>
<evidence type="ECO:0000259" key="8">
    <source>
        <dbReference type="Pfam" id="PF13359"/>
    </source>
</evidence>
<comment type="similarity">
    <text evidence="3">Belongs to the HARBI1 family.</text>
</comment>
<feature type="domain" description="DDE Tnp4" evidence="8">
    <location>
        <begin position="2"/>
        <end position="127"/>
    </location>
</feature>
<evidence type="ECO:0000256" key="2">
    <source>
        <dbReference type="ARBA" id="ARBA00004123"/>
    </source>
</evidence>
<gene>
    <name evidence="9" type="ORF">ACAOBT_LOCUS27199</name>
</gene>
<protein>
    <recommendedName>
        <fullName evidence="8">DDE Tnp4 domain-containing protein</fullName>
    </recommendedName>
</protein>
<dbReference type="Proteomes" id="UP001152888">
    <property type="component" value="Unassembled WGS sequence"/>
</dbReference>
<dbReference type="GO" id="GO:0046872">
    <property type="term" value="F:metal ion binding"/>
    <property type="evidence" value="ECO:0007669"/>
    <property type="project" value="UniProtKB-KW"/>
</dbReference>
<dbReference type="Pfam" id="PF13359">
    <property type="entry name" value="DDE_Tnp_4"/>
    <property type="match status" value="1"/>
</dbReference>
<evidence type="ECO:0000256" key="4">
    <source>
        <dbReference type="ARBA" id="ARBA00022722"/>
    </source>
</evidence>
<comment type="subcellular location">
    <subcellularLocation>
        <location evidence="2">Nucleus</location>
    </subcellularLocation>
</comment>
<dbReference type="AlphaFoldDB" id="A0A9P0PYA9"/>
<evidence type="ECO:0000313" key="10">
    <source>
        <dbReference type="Proteomes" id="UP001152888"/>
    </source>
</evidence>
<evidence type="ECO:0000256" key="7">
    <source>
        <dbReference type="ARBA" id="ARBA00023242"/>
    </source>
</evidence>
<evidence type="ECO:0000313" key="9">
    <source>
        <dbReference type="EMBL" id="CAH2003131.1"/>
    </source>
</evidence>
<evidence type="ECO:0000256" key="3">
    <source>
        <dbReference type="ARBA" id="ARBA00006958"/>
    </source>
</evidence>
<dbReference type="GO" id="GO:0005634">
    <property type="term" value="C:nucleus"/>
    <property type="evidence" value="ECO:0007669"/>
    <property type="project" value="UniProtKB-SubCell"/>
</dbReference>
<comment type="caution">
    <text evidence="9">The sequence shown here is derived from an EMBL/GenBank/DDBJ whole genome shotgun (WGS) entry which is preliminary data.</text>
</comment>
<keyword evidence="7" id="KW-0539">Nucleus</keyword>
<keyword evidence="5" id="KW-0479">Metal-binding</keyword>
<keyword evidence="4" id="KW-0540">Nuclease</keyword>
<evidence type="ECO:0000256" key="6">
    <source>
        <dbReference type="ARBA" id="ARBA00022801"/>
    </source>
</evidence>
<comment type="cofactor">
    <cofactor evidence="1">
        <name>a divalent metal cation</name>
        <dbReference type="ChEBI" id="CHEBI:60240"/>
    </cofactor>
</comment>
<evidence type="ECO:0000256" key="5">
    <source>
        <dbReference type="ARBA" id="ARBA00022723"/>
    </source>
</evidence>